<evidence type="ECO:0000313" key="9">
    <source>
        <dbReference type="Proteomes" id="UP000000759"/>
    </source>
</evidence>
<dbReference type="RefSeq" id="XP_002177176.1">
    <property type="nucleotide sequence ID" value="XM_002177140.1"/>
</dbReference>
<dbReference type="PANTHER" id="PTHR33146">
    <property type="entry name" value="ENDONUCLEASE 4"/>
    <property type="match status" value="1"/>
</dbReference>
<sequence>SFVTAWGKEGHEVVGNLAWKLLSEQSQSAVRNILQDVPIPDNCTACSPLGQVADWADTVRRTHEYFWSGPLHYVDISQDECRFEYERDCANDICVAGAVVNYTRHLQKFRRDETREYGDELLVRDSLMFLTHFVGDLHQPLHVSRSSDRGGNSIHVVYSPGNADTAPKDGRLGYLRAGRHHHVDNLHAVWDTGIIETCVKLNYKESRVLWEKVLYERIIQAQGTGEWDVWTSCPNGAQQTCVSEWSEQSLEYALIWAYRNVDGTAIGDGTHLSHAYYETRLPFVEHQLTVAAARLATTLEISFTQNVA</sequence>
<keyword evidence="9" id="KW-1185">Reference proteome</keyword>
<dbReference type="AlphaFoldDB" id="B7FP92"/>
<organism evidence="8 9">
    <name type="scientific">Phaeodactylum tricornutum (strain CCAP 1055/1)</name>
    <dbReference type="NCBI Taxonomy" id="556484"/>
    <lineage>
        <taxon>Eukaryota</taxon>
        <taxon>Sar</taxon>
        <taxon>Stramenopiles</taxon>
        <taxon>Ochrophyta</taxon>
        <taxon>Bacillariophyta</taxon>
        <taxon>Bacillariophyceae</taxon>
        <taxon>Bacillariophycidae</taxon>
        <taxon>Naviculales</taxon>
        <taxon>Phaeodactylaceae</taxon>
        <taxon>Phaeodactylum</taxon>
    </lineage>
</organism>
<evidence type="ECO:0000256" key="3">
    <source>
        <dbReference type="ARBA" id="ARBA00022723"/>
    </source>
</evidence>
<dbReference type="GO" id="GO:0046872">
    <property type="term" value="F:metal ion binding"/>
    <property type="evidence" value="ECO:0007669"/>
    <property type="project" value="UniProtKB-KW"/>
</dbReference>
<dbReference type="SUPFAM" id="SSF48537">
    <property type="entry name" value="Phospholipase C/P1 nuclease"/>
    <property type="match status" value="1"/>
</dbReference>
<evidence type="ECO:0000256" key="7">
    <source>
        <dbReference type="ARBA" id="ARBA00023180"/>
    </source>
</evidence>
<accession>B7FP92</accession>
<dbReference type="EMBL" id="CM000605">
    <property type="protein sequence ID" value="EEC51639.1"/>
    <property type="molecule type" value="Genomic_DNA"/>
</dbReference>
<feature type="non-terminal residue" evidence="8">
    <location>
        <position position="1"/>
    </location>
</feature>
<reference evidence="9" key="2">
    <citation type="submission" date="2008-08" db="EMBL/GenBank/DDBJ databases">
        <authorList>
            <consortium name="Diatom Consortium"/>
            <person name="Grigoriev I."/>
            <person name="Grimwood J."/>
            <person name="Kuo A."/>
            <person name="Otillar R.P."/>
            <person name="Salamov A."/>
            <person name="Detter J.C."/>
            <person name="Lindquist E."/>
            <person name="Shapiro H."/>
            <person name="Lucas S."/>
            <person name="Glavina del Rio T."/>
            <person name="Pitluck S."/>
            <person name="Rokhsar D."/>
            <person name="Bowler C."/>
        </authorList>
    </citation>
    <scope>GENOME REANNOTATION</scope>
    <source>
        <strain evidence="9">CCAP 1055/1</strain>
    </source>
</reference>
<keyword evidence="7" id="KW-0325">Glycoprotein</keyword>
<evidence type="ECO:0000256" key="2">
    <source>
        <dbReference type="ARBA" id="ARBA00022722"/>
    </source>
</evidence>
<dbReference type="Pfam" id="PF02265">
    <property type="entry name" value="S1-P1_nuclease"/>
    <property type="match status" value="1"/>
</dbReference>
<dbReference type="GO" id="GO:0004519">
    <property type="term" value="F:endonuclease activity"/>
    <property type="evidence" value="ECO:0007669"/>
    <property type="project" value="UniProtKB-KW"/>
</dbReference>
<evidence type="ECO:0000256" key="1">
    <source>
        <dbReference type="ARBA" id="ARBA00009547"/>
    </source>
</evidence>
<dbReference type="InterPro" id="IPR008947">
    <property type="entry name" value="PLipase_C/P1_nuclease_dom_sf"/>
</dbReference>
<comment type="similarity">
    <text evidence="1">Belongs to the nuclease type I family.</text>
</comment>
<dbReference type="CDD" id="cd11010">
    <property type="entry name" value="S1-P1_nuclease"/>
    <property type="match status" value="1"/>
</dbReference>
<reference evidence="8 9" key="1">
    <citation type="journal article" date="2008" name="Nature">
        <title>The Phaeodactylum genome reveals the evolutionary history of diatom genomes.</title>
        <authorList>
            <person name="Bowler C."/>
            <person name="Allen A.E."/>
            <person name="Badger J.H."/>
            <person name="Grimwood J."/>
            <person name="Jabbari K."/>
            <person name="Kuo A."/>
            <person name="Maheswari U."/>
            <person name="Martens C."/>
            <person name="Maumus F."/>
            <person name="Otillar R.P."/>
            <person name="Rayko E."/>
            <person name="Salamov A."/>
            <person name="Vandepoele K."/>
            <person name="Beszteri B."/>
            <person name="Gruber A."/>
            <person name="Heijde M."/>
            <person name="Katinka M."/>
            <person name="Mock T."/>
            <person name="Valentin K."/>
            <person name="Verret F."/>
            <person name="Berges J.A."/>
            <person name="Brownlee C."/>
            <person name="Cadoret J.P."/>
            <person name="Chiovitti A."/>
            <person name="Choi C.J."/>
            <person name="Coesel S."/>
            <person name="De Martino A."/>
            <person name="Detter J.C."/>
            <person name="Durkin C."/>
            <person name="Falciatore A."/>
            <person name="Fournet J."/>
            <person name="Haruta M."/>
            <person name="Huysman M.J."/>
            <person name="Jenkins B.D."/>
            <person name="Jiroutova K."/>
            <person name="Jorgensen R.E."/>
            <person name="Joubert Y."/>
            <person name="Kaplan A."/>
            <person name="Kroger N."/>
            <person name="Kroth P.G."/>
            <person name="La Roche J."/>
            <person name="Lindquist E."/>
            <person name="Lommer M."/>
            <person name="Martin-Jezequel V."/>
            <person name="Lopez P.J."/>
            <person name="Lucas S."/>
            <person name="Mangogna M."/>
            <person name="McGinnis K."/>
            <person name="Medlin L.K."/>
            <person name="Montsant A."/>
            <person name="Oudot-Le Secq M.P."/>
            <person name="Napoli C."/>
            <person name="Obornik M."/>
            <person name="Parker M.S."/>
            <person name="Petit J.L."/>
            <person name="Porcel B.M."/>
            <person name="Poulsen N."/>
            <person name="Robison M."/>
            <person name="Rychlewski L."/>
            <person name="Rynearson T.A."/>
            <person name="Schmutz J."/>
            <person name="Shapiro H."/>
            <person name="Siaut M."/>
            <person name="Stanley M."/>
            <person name="Sussman M.R."/>
            <person name="Taylor A.R."/>
            <person name="Vardi A."/>
            <person name="von Dassow P."/>
            <person name="Vyverman W."/>
            <person name="Willis A."/>
            <person name="Wyrwicz L.S."/>
            <person name="Rokhsar D.S."/>
            <person name="Weissenbach J."/>
            <person name="Armbrust E.V."/>
            <person name="Green B.R."/>
            <person name="Van de Peer Y."/>
            <person name="Grigoriev I.V."/>
        </authorList>
    </citation>
    <scope>NUCLEOTIDE SEQUENCE [LARGE SCALE GENOMIC DNA]</scope>
    <source>
        <strain evidence="8 9">CCAP 1055/1</strain>
    </source>
</reference>
<dbReference type="STRING" id="556484.B7FP92"/>
<dbReference type="Proteomes" id="UP000000759">
    <property type="component" value="Chromosome 1"/>
</dbReference>
<dbReference type="eggNOG" id="ENOG502QTPJ">
    <property type="taxonomic scope" value="Eukaryota"/>
</dbReference>
<dbReference type="PaxDb" id="2850-Phatr9277"/>
<proteinExistence type="inferred from homology"/>
<keyword evidence="3" id="KW-0479">Metal-binding</keyword>
<evidence type="ECO:0000256" key="6">
    <source>
        <dbReference type="ARBA" id="ARBA00023157"/>
    </source>
</evidence>
<keyword evidence="4" id="KW-0255">Endonuclease</keyword>
<keyword evidence="6" id="KW-1015">Disulfide bond</keyword>
<dbReference type="OrthoDB" id="441446at2759"/>
<dbReference type="PANTHER" id="PTHR33146:SF26">
    <property type="entry name" value="ENDONUCLEASE 4"/>
    <property type="match status" value="1"/>
</dbReference>
<name>B7FP92_PHATC</name>
<dbReference type="GeneID" id="7196348"/>
<evidence type="ECO:0000256" key="5">
    <source>
        <dbReference type="ARBA" id="ARBA00022801"/>
    </source>
</evidence>
<keyword evidence="2" id="KW-0540">Nuclease</keyword>
<dbReference type="GO" id="GO:0006308">
    <property type="term" value="P:DNA catabolic process"/>
    <property type="evidence" value="ECO:0007669"/>
    <property type="project" value="InterPro"/>
</dbReference>
<dbReference type="HOGENOM" id="CLU_044365_3_0_1"/>
<evidence type="ECO:0000313" key="8">
    <source>
        <dbReference type="EMBL" id="EEC51639.1"/>
    </source>
</evidence>
<dbReference type="GO" id="GO:0016788">
    <property type="term" value="F:hydrolase activity, acting on ester bonds"/>
    <property type="evidence" value="ECO:0007669"/>
    <property type="project" value="InterPro"/>
</dbReference>
<dbReference type="Gene3D" id="1.10.575.10">
    <property type="entry name" value="P1 Nuclease"/>
    <property type="match status" value="1"/>
</dbReference>
<keyword evidence="5" id="KW-0378">Hydrolase</keyword>
<gene>
    <name evidence="8" type="ORF">PHATRDRAFT_9277</name>
</gene>
<protein>
    <submittedName>
        <fullName evidence="8">Uncharacterized protein</fullName>
    </submittedName>
</protein>
<dbReference type="GO" id="GO:0003676">
    <property type="term" value="F:nucleic acid binding"/>
    <property type="evidence" value="ECO:0007669"/>
    <property type="project" value="InterPro"/>
</dbReference>
<evidence type="ECO:0000256" key="4">
    <source>
        <dbReference type="ARBA" id="ARBA00022759"/>
    </source>
</evidence>
<dbReference type="InterPro" id="IPR003154">
    <property type="entry name" value="S1/P1nuclease"/>
</dbReference>
<dbReference type="InParanoid" id="B7FP92"/>
<dbReference type="KEGG" id="pti:PHATRDRAFT_9277"/>